<comment type="caution">
    <text evidence="1">The sequence shown here is derived from an EMBL/GenBank/DDBJ whole genome shotgun (WGS) entry which is preliminary data.</text>
</comment>
<proteinExistence type="predicted"/>
<evidence type="ECO:0000313" key="1">
    <source>
        <dbReference type="EMBL" id="KAJ8555087.1"/>
    </source>
</evidence>
<dbReference type="AlphaFoldDB" id="A0A9Q1MCH2"/>
<organism evidence="1 2">
    <name type="scientific">Anisodus acutangulus</name>
    <dbReference type="NCBI Taxonomy" id="402998"/>
    <lineage>
        <taxon>Eukaryota</taxon>
        <taxon>Viridiplantae</taxon>
        <taxon>Streptophyta</taxon>
        <taxon>Embryophyta</taxon>
        <taxon>Tracheophyta</taxon>
        <taxon>Spermatophyta</taxon>
        <taxon>Magnoliopsida</taxon>
        <taxon>eudicotyledons</taxon>
        <taxon>Gunneridae</taxon>
        <taxon>Pentapetalae</taxon>
        <taxon>asterids</taxon>
        <taxon>lamiids</taxon>
        <taxon>Solanales</taxon>
        <taxon>Solanaceae</taxon>
        <taxon>Solanoideae</taxon>
        <taxon>Hyoscyameae</taxon>
        <taxon>Anisodus</taxon>
    </lineage>
</organism>
<sequence>MLTKTKNQHDENVKSCTIESYSTCTDPNKPSTDDVVKSFSLDKYSVKMSLDVHNDLSDDIIENPSIRRNFDKFRAIRQEEILENFFRANYFGHYLDFLEEIAAQF</sequence>
<accession>A0A9Q1MCH2</accession>
<evidence type="ECO:0000313" key="2">
    <source>
        <dbReference type="Proteomes" id="UP001152561"/>
    </source>
</evidence>
<dbReference type="OrthoDB" id="1305819at2759"/>
<keyword evidence="2" id="KW-1185">Reference proteome</keyword>
<dbReference type="Proteomes" id="UP001152561">
    <property type="component" value="Unassembled WGS sequence"/>
</dbReference>
<protein>
    <submittedName>
        <fullName evidence="1">Uncharacterized protein</fullName>
    </submittedName>
</protein>
<dbReference type="EMBL" id="JAJAGQ010000008">
    <property type="protein sequence ID" value="KAJ8555087.1"/>
    <property type="molecule type" value="Genomic_DNA"/>
</dbReference>
<name>A0A9Q1MCH2_9SOLA</name>
<reference evidence="2" key="1">
    <citation type="journal article" date="2023" name="Proc. Natl. Acad. Sci. U.S.A.">
        <title>Genomic and structural basis for evolution of tropane alkaloid biosynthesis.</title>
        <authorList>
            <person name="Wanga Y.-J."/>
            <person name="Taina T."/>
            <person name="Yua J.-Y."/>
            <person name="Lia J."/>
            <person name="Xua B."/>
            <person name="Chenc J."/>
            <person name="D'Auriad J.C."/>
            <person name="Huanga J.-P."/>
            <person name="Huanga S.-X."/>
        </authorList>
    </citation>
    <scope>NUCLEOTIDE SEQUENCE [LARGE SCALE GENOMIC DNA]</scope>
    <source>
        <strain evidence="2">cv. KIB-2019</strain>
    </source>
</reference>
<gene>
    <name evidence="1" type="ORF">K7X08_000022</name>
</gene>